<name>A0A381UG60_9ZZZZ</name>
<evidence type="ECO:0000256" key="2">
    <source>
        <dbReference type="ARBA" id="ARBA00022692"/>
    </source>
</evidence>
<keyword evidence="2 5" id="KW-0812">Transmembrane</keyword>
<gene>
    <name evidence="6" type="ORF">METZ01_LOCUS79565</name>
</gene>
<evidence type="ECO:0000256" key="4">
    <source>
        <dbReference type="ARBA" id="ARBA00023136"/>
    </source>
</evidence>
<evidence type="ECO:0000256" key="1">
    <source>
        <dbReference type="ARBA" id="ARBA00004141"/>
    </source>
</evidence>
<keyword evidence="3 5" id="KW-1133">Transmembrane helix</keyword>
<feature type="transmembrane region" description="Helical" evidence="5">
    <location>
        <begin position="214"/>
        <end position="231"/>
    </location>
</feature>
<evidence type="ECO:0000256" key="5">
    <source>
        <dbReference type="SAM" id="Phobius"/>
    </source>
</evidence>
<dbReference type="GO" id="GO:0016020">
    <property type="term" value="C:membrane"/>
    <property type="evidence" value="ECO:0007669"/>
    <property type="project" value="UniProtKB-SubCell"/>
</dbReference>
<evidence type="ECO:0000313" key="6">
    <source>
        <dbReference type="EMBL" id="SVA26711.1"/>
    </source>
</evidence>
<dbReference type="AlphaFoldDB" id="A0A381UG60"/>
<protein>
    <recommendedName>
        <fullName evidence="7">Membrane transporter protein</fullName>
    </recommendedName>
</protein>
<feature type="transmembrane region" description="Helical" evidence="5">
    <location>
        <begin position="58"/>
        <end position="78"/>
    </location>
</feature>
<dbReference type="InterPro" id="IPR051598">
    <property type="entry name" value="TSUP/Inactive_protease-like"/>
</dbReference>
<feature type="transmembrane region" description="Helical" evidence="5">
    <location>
        <begin position="188"/>
        <end position="208"/>
    </location>
</feature>
<proteinExistence type="predicted"/>
<feature type="transmembrane region" description="Helical" evidence="5">
    <location>
        <begin position="20"/>
        <end position="46"/>
    </location>
</feature>
<dbReference type="PANTHER" id="PTHR43701">
    <property type="entry name" value="MEMBRANE TRANSPORTER PROTEIN MJ0441-RELATED"/>
    <property type="match status" value="1"/>
</dbReference>
<comment type="subcellular location">
    <subcellularLocation>
        <location evidence="1">Membrane</location>
        <topology evidence="1">Multi-pass membrane protein</topology>
    </subcellularLocation>
</comment>
<accession>A0A381UG60</accession>
<dbReference type="Pfam" id="PF01925">
    <property type="entry name" value="TauE"/>
    <property type="match status" value="1"/>
</dbReference>
<sequence length="235" mass="25322">MIAFIYSSVGLGGGSSYTALMAIFGISYQIIPTTSLTLNLIVTFIGMIHFWKNGHGRLNLIIPFLVTSIPMAYFAGSQELPERIFNIFLLITLIFVVIRIYLINDLKISIQLAGIQKWIFIFCLGGVLGFIAGAVGIGGGIYLVPLIIMFGLGTEKEAAASGAMFIWVNSLVGVIARSQIGTFDLQFILPLAIAVLIGGFGGSYLGAVKFEPKTIQKVMGSVIFIAIMFLIKGLL</sequence>
<reference evidence="6" key="1">
    <citation type="submission" date="2018-05" db="EMBL/GenBank/DDBJ databases">
        <authorList>
            <person name="Lanie J.A."/>
            <person name="Ng W.-L."/>
            <person name="Kazmierczak K.M."/>
            <person name="Andrzejewski T.M."/>
            <person name="Davidsen T.M."/>
            <person name="Wayne K.J."/>
            <person name="Tettelin H."/>
            <person name="Glass J.I."/>
            <person name="Rusch D."/>
            <person name="Podicherti R."/>
            <person name="Tsui H.-C.T."/>
            <person name="Winkler M.E."/>
        </authorList>
    </citation>
    <scope>NUCLEOTIDE SEQUENCE</scope>
</reference>
<feature type="transmembrane region" description="Helical" evidence="5">
    <location>
        <begin position="119"/>
        <end position="152"/>
    </location>
</feature>
<organism evidence="6">
    <name type="scientific">marine metagenome</name>
    <dbReference type="NCBI Taxonomy" id="408172"/>
    <lineage>
        <taxon>unclassified sequences</taxon>
        <taxon>metagenomes</taxon>
        <taxon>ecological metagenomes</taxon>
    </lineage>
</organism>
<dbReference type="InterPro" id="IPR002781">
    <property type="entry name" value="TM_pro_TauE-like"/>
</dbReference>
<evidence type="ECO:0008006" key="7">
    <source>
        <dbReference type="Google" id="ProtNLM"/>
    </source>
</evidence>
<feature type="transmembrane region" description="Helical" evidence="5">
    <location>
        <begin position="84"/>
        <end position="103"/>
    </location>
</feature>
<keyword evidence="4 5" id="KW-0472">Membrane</keyword>
<feature type="transmembrane region" description="Helical" evidence="5">
    <location>
        <begin position="158"/>
        <end position="176"/>
    </location>
</feature>
<dbReference type="EMBL" id="UINC01006299">
    <property type="protein sequence ID" value="SVA26711.1"/>
    <property type="molecule type" value="Genomic_DNA"/>
</dbReference>
<dbReference type="PANTHER" id="PTHR43701:SF5">
    <property type="entry name" value="MEMBRANE TRANSPORTER PROTEIN-RELATED"/>
    <property type="match status" value="1"/>
</dbReference>
<evidence type="ECO:0000256" key="3">
    <source>
        <dbReference type="ARBA" id="ARBA00022989"/>
    </source>
</evidence>